<gene>
    <name evidence="1" type="ORF">Ciccas_012340</name>
</gene>
<evidence type="ECO:0000313" key="1">
    <source>
        <dbReference type="EMBL" id="KAL3309114.1"/>
    </source>
</evidence>
<dbReference type="Proteomes" id="UP001626550">
    <property type="component" value="Unassembled WGS sequence"/>
</dbReference>
<proteinExistence type="predicted"/>
<keyword evidence="2" id="KW-1185">Reference proteome</keyword>
<name>A0ABD2PPD4_9PLAT</name>
<dbReference type="AlphaFoldDB" id="A0ABD2PPD4"/>
<reference evidence="1 2" key="1">
    <citation type="submission" date="2024-11" db="EMBL/GenBank/DDBJ databases">
        <title>Adaptive evolution of stress response genes in parasites aligns with host niche diversity.</title>
        <authorList>
            <person name="Hahn C."/>
            <person name="Resl P."/>
        </authorList>
    </citation>
    <scope>NUCLEOTIDE SEQUENCE [LARGE SCALE GENOMIC DNA]</scope>
    <source>
        <strain evidence="1">EGGRZ-B1_66</strain>
        <tissue evidence="1">Body</tissue>
    </source>
</reference>
<sequence length="219" mass="24861">MDQVEYRITQLEEECKSIPWNNFPSEIESIDVYLNALANNSQRLYDELSQSGLGGEYIYTRLQLLNGNLRRHMTFATELKTFISEVQSSLEVIHQLERNLISFEWLSTTSLEKIQTDFDHIMERVLDYDQSFISLNSSGANLLSKLSDHASKHIKVSCLTLKPIHRLSGSPAIGREKMVSRLEIRALLPFTDAMLEGLVRGSPFDPTGVFKLASAYSIS</sequence>
<evidence type="ECO:0000313" key="2">
    <source>
        <dbReference type="Proteomes" id="UP001626550"/>
    </source>
</evidence>
<organism evidence="1 2">
    <name type="scientific">Cichlidogyrus casuarinus</name>
    <dbReference type="NCBI Taxonomy" id="1844966"/>
    <lineage>
        <taxon>Eukaryota</taxon>
        <taxon>Metazoa</taxon>
        <taxon>Spiralia</taxon>
        <taxon>Lophotrochozoa</taxon>
        <taxon>Platyhelminthes</taxon>
        <taxon>Monogenea</taxon>
        <taxon>Monopisthocotylea</taxon>
        <taxon>Dactylogyridea</taxon>
        <taxon>Ancyrocephalidae</taxon>
        <taxon>Cichlidogyrus</taxon>
    </lineage>
</organism>
<accession>A0ABD2PPD4</accession>
<protein>
    <submittedName>
        <fullName evidence="1">Uncharacterized protein</fullName>
    </submittedName>
</protein>
<dbReference type="SUPFAM" id="SSF46966">
    <property type="entry name" value="Spectrin repeat"/>
    <property type="match status" value="1"/>
</dbReference>
<comment type="caution">
    <text evidence="1">The sequence shown here is derived from an EMBL/GenBank/DDBJ whole genome shotgun (WGS) entry which is preliminary data.</text>
</comment>
<dbReference type="EMBL" id="JBJKFK010004273">
    <property type="protein sequence ID" value="KAL3309114.1"/>
    <property type="molecule type" value="Genomic_DNA"/>
</dbReference>